<sequence>MAEEKGAQSSYFMTFLSTAPVAATIWLTITAGILIEFNRFFPDLLFHPLP</sequence>
<dbReference type="Proteomes" id="UP000076555">
    <property type="component" value="Unassembled WGS sequence"/>
</dbReference>
<dbReference type="Pfam" id="PF01701">
    <property type="entry name" value="PSI_PsaJ"/>
    <property type="match status" value="1"/>
</dbReference>
<accession>A0A161UR46</accession>
<gene>
    <name evidence="9" type="primary">psaJ</name>
    <name evidence="11" type="ORF">A2T98_19085</name>
</gene>
<dbReference type="OrthoDB" id="532702at2"/>
<dbReference type="PANTHER" id="PTHR36082">
    <property type="match status" value="1"/>
</dbReference>
<dbReference type="EMBL" id="LWAJ01000260">
    <property type="protein sequence ID" value="KZL48233.1"/>
    <property type="molecule type" value="Genomic_DNA"/>
</dbReference>
<name>A0A161UR46_NODSP</name>
<evidence type="ECO:0000313" key="11">
    <source>
        <dbReference type="EMBL" id="KZL48233.1"/>
    </source>
</evidence>
<protein>
    <recommendedName>
        <fullName evidence="4 9">Photosystem I reaction center subunit IX</fullName>
    </recommendedName>
</protein>
<dbReference type="GO" id="GO:0031676">
    <property type="term" value="C:plasma membrane-derived thylakoid membrane"/>
    <property type="evidence" value="ECO:0007669"/>
    <property type="project" value="UniProtKB-SubCell"/>
</dbReference>
<dbReference type="GeneID" id="78019115"/>
<dbReference type="RefSeq" id="WP_006194867.1">
    <property type="nucleotide sequence ID" value="NZ_CAWMRI010000260.1"/>
</dbReference>
<dbReference type="InterPro" id="IPR036062">
    <property type="entry name" value="PSI_PsaJ_sf"/>
</dbReference>
<keyword evidence="9" id="KW-0602">Photosynthesis</keyword>
<comment type="caution">
    <text evidence="11">The sequence shown here is derived from an EMBL/GenBank/DDBJ whole genome shotgun (WGS) entry which is preliminary data.</text>
</comment>
<dbReference type="SUPFAM" id="SSF81544">
    <property type="entry name" value="Subunit IX of photosystem I reaction centre, PsaJ"/>
    <property type="match status" value="1"/>
</dbReference>
<feature type="transmembrane region" description="Helical" evidence="10">
    <location>
        <begin position="12"/>
        <end position="35"/>
    </location>
</feature>
<evidence type="ECO:0000256" key="10">
    <source>
        <dbReference type="SAM" id="Phobius"/>
    </source>
</evidence>
<dbReference type="NCBIfam" id="NF002743">
    <property type="entry name" value="PRK02733.1"/>
    <property type="match status" value="1"/>
</dbReference>
<evidence type="ECO:0000256" key="8">
    <source>
        <dbReference type="ARBA" id="ARBA00023136"/>
    </source>
</evidence>
<evidence type="ECO:0000313" key="12">
    <source>
        <dbReference type="Proteomes" id="UP000076555"/>
    </source>
</evidence>
<evidence type="ECO:0000256" key="6">
    <source>
        <dbReference type="ARBA" id="ARBA00022989"/>
    </source>
</evidence>
<evidence type="ECO:0000256" key="7">
    <source>
        <dbReference type="ARBA" id="ARBA00023078"/>
    </source>
</evidence>
<dbReference type="InterPro" id="IPR002615">
    <property type="entry name" value="PSI_PsaJ"/>
</dbReference>
<reference evidence="11 12" key="1">
    <citation type="submission" date="2016-04" db="EMBL/GenBank/DDBJ databases">
        <title>Draft Genome Assembly of the Bloom-forming Cyanobacterium Nodularia spumigena Strain CENA596 in Shrimp Production Ponds.</title>
        <authorList>
            <person name="Popin R.V."/>
            <person name="Rigonato J."/>
            <person name="Abreu V.A."/>
            <person name="Andreote A.P."/>
            <person name="Silveira S.B."/>
            <person name="Odebrecht C."/>
            <person name="Fiore M.F."/>
        </authorList>
    </citation>
    <scope>NUCLEOTIDE SEQUENCE [LARGE SCALE GENOMIC DNA]</scope>
    <source>
        <strain evidence="11 12">CENA596</strain>
    </source>
</reference>
<evidence type="ECO:0000256" key="1">
    <source>
        <dbReference type="ARBA" id="ARBA00002115"/>
    </source>
</evidence>
<proteinExistence type="inferred from homology"/>
<evidence type="ECO:0000256" key="9">
    <source>
        <dbReference type="HAMAP-Rule" id="MF_00522"/>
    </source>
</evidence>
<evidence type="ECO:0000256" key="4">
    <source>
        <dbReference type="ARBA" id="ARBA00019868"/>
    </source>
</evidence>
<comment type="similarity">
    <text evidence="3 9">Belongs to the PsaJ family.</text>
</comment>
<comment type="subcellular location">
    <subcellularLocation>
        <location evidence="2 9">Cellular thylakoid membrane</location>
        <topology evidence="2 9">Single-pass membrane protein</topology>
    </subcellularLocation>
</comment>
<keyword evidence="6 9" id="KW-1133">Transmembrane helix</keyword>
<keyword evidence="7 9" id="KW-0793">Thylakoid</keyword>
<dbReference type="PANTHER" id="PTHR36082:SF2">
    <property type="entry name" value="PHOTOSYSTEM I REACTION CENTER SUBUNIT IX"/>
    <property type="match status" value="1"/>
</dbReference>
<evidence type="ECO:0000256" key="2">
    <source>
        <dbReference type="ARBA" id="ARBA00004376"/>
    </source>
</evidence>
<dbReference type="GO" id="GO:0009522">
    <property type="term" value="C:photosystem I"/>
    <property type="evidence" value="ECO:0007669"/>
    <property type="project" value="UniProtKB-KW"/>
</dbReference>
<dbReference type="Gene3D" id="1.20.5.510">
    <property type="entry name" value="Single helix bin"/>
    <property type="match status" value="1"/>
</dbReference>
<keyword evidence="9" id="KW-0603">Photosystem I</keyword>
<keyword evidence="5 9" id="KW-0812">Transmembrane</keyword>
<evidence type="ECO:0000256" key="3">
    <source>
        <dbReference type="ARBA" id="ARBA00006318"/>
    </source>
</evidence>
<dbReference type="AlphaFoldDB" id="A0A161UR46"/>
<dbReference type="HAMAP" id="MF_00522">
    <property type="entry name" value="PSI_PsaJ"/>
    <property type="match status" value="1"/>
</dbReference>
<keyword evidence="8 9" id="KW-0472">Membrane</keyword>
<comment type="function">
    <text evidence="1 9">May help in the organization of the PsaE and PsaF subunits.</text>
</comment>
<evidence type="ECO:0000256" key="5">
    <source>
        <dbReference type="ARBA" id="ARBA00022692"/>
    </source>
</evidence>
<dbReference type="GO" id="GO:0015979">
    <property type="term" value="P:photosynthesis"/>
    <property type="evidence" value="ECO:0007669"/>
    <property type="project" value="UniProtKB-UniRule"/>
</dbReference>
<organism evidence="11 12">
    <name type="scientific">Nodularia spumigena CENA596</name>
    <dbReference type="NCBI Taxonomy" id="1819295"/>
    <lineage>
        <taxon>Bacteria</taxon>
        <taxon>Bacillati</taxon>
        <taxon>Cyanobacteriota</taxon>
        <taxon>Cyanophyceae</taxon>
        <taxon>Nostocales</taxon>
        <taxon>Nodulariaceae</taxon>
        <taxon>Nodularia</taxon>
    </lineage>
</organism>